<dbReference type="InterPro" id="IPR053137">
    <property type="entry name" value="NLR-like"/>
</dbReference>
<dbReference type="InterPro" id="IPR027417">
    <property type="entry name" value="P-loop_NTPase"/>
</dbReference>
<dbReference type="RefSeq" id="WP_239118734.1">
    <property type="nucleotide sequence ID" value="NZ_BOOR01000005.1"/>
</dbReference>
<dbReference type="SUPFAM" id="SSF52540">
    <property type="entry name" value="P-loop containing nucleoside triphosphate hydrolases"/>
    <property type="match status" value="1"/>
</dbReference>
<dbReference type="InterPro" id="IPR011990">
    <property type="entry name" value="TPR-like_helical_dom_sf"/>
</dbReference>
<dbReference type="AlphaFoldDB" id="A0A8J3UVZ0"/>
<accession>A0A8J3UVZ0</accession>
<evidence type="ECO:0000313" key="3">
    <source>
        <dbReference type="Proteomes" id="UP000605992"/>
    </source>
</evidence>
<keyword evidence="3" id="KW-1185">Reference proteome</keyword>
<dbReference type="Pfam" id="PF25000">
    <property type="entry name" value="DUF7779"/>
    <property type="match status" value="1"/>
</dbReference>
<gene>
    <name evidence="2" type="ORF">Pth03_07860</name>
</gene>
<comment type="caution">
    <text evidence="2">The sequence shown here is derived from an EMBL/GenBank/DDBJ whole genome shotgun (WGS) entry which is preliminary data.</text>
</comment>
<dbReference type="GO" id="GO:0043531">
    <property type="term" value="F:ADP binding"/>
    <property type="evidence" value="ECO:0007669"/>
    <property type="project" value="InterPro"/>
</dbReference>
<feature type="domain" description="DUF7779" evidence="1">
    <location>
        <begin position="267"/>
        <end position="355"/>
    </location>
</feature>
<dbReference type="NCBIfam" id="NF040586">
    <property type="entry name" value="FxSxx_TPR"/>
    <property type="match status" value="1"/>
</dbReference>
<dbReference type="PANTHER" id="PTHR46082:SF6">
    <property type="entry name" value="AAA+ ATPASE DOMAIN-CONTAINING PROTEIN-RELATED"/>
    <property type="match status" value="1"/>
</dbReference>
<dbReference type="SUPFAM" id="SSF48452">
    <property type="entry name" value="TPR-like"/>
    <property type="match status" value="2"/>
</dbReference>
<organism evidence="2 3">
    <name type="scientific">Planotetraspora thailandica</name>
    <dbReference type="NCBI Taxonomy" id="487172"/>
    <lineage>
        <taxon>Bacteria</taxon>
        <taxon>Bacillati</taxon>
        <taxon>Actinomycetota</taxon>
        <taxon>Actinomycetes</taxon>
        <taxon>Streptosporangiales</taxon>
        <taxon>Streptosporangiaceae</taxon>
        <taxon>Planotetraspora</taxon>
    </lineage>
</organism>
<dbReference type="Gene3D" id="3.40.50.300">
    <property type="entry name" value="P-loop containing nucleotide triphosphate hydrolases"/>
    <property type="match status" value="1"/>
</dbReference>
<evidence type="ECO:0000313" key="2">
    <source>
        <dbReference type="EMBL" id="GII52397.1"/>
    </source>
</evidence>
<dbReference type="PANTHER" id="PTHR46082">
    <property type="entry name" value="ATP/GTP-BINDING PROTEIN-RELATED"/>
    <property type="match status" value="1"/>
</dbReference>
<name>A0A8J3UVZ0_9ACTN</name>
<dbReference type="InterPro" id="IPR056681">
    <property type="entry name" value="DUF7779"/>
</dbReference>
<dbReference type="Pfam" id="PF13424">
    <property type="entry name" value="TPR_12"/>
    <property type="match status" value="1"/>
</dbReference>
<evidence type="ECO:0000259" key="1">
    <source>
        <dbReference type="Pfam" id="PF25000"/>
    </source>
</evidence>
<proteinExistence type="predicted"/>
<dbReference type="EMBL" id="BOOR01000005">
    <property type="protein sequence ID" value="GII52397.1"/>
    <property type="molecule type" value="Genomic_DNA"/>
</dbReference>
<dbReference type="Pfam" id="PF13374">
    <property type="entry name" value="TPR_10"/>
    <property type="match status" value="2"/>
</dbReference>
<sequence length="843" mass="93612">MEPYSQVANSVPAREPAIWEGVPSRNPNFTGRDELLVQLRQSMNTVTAVVAQPQTLQGLGGVGKTQLAIEYAWQYRSHYDLVWWISAEQHMLVPSSLAGLARPLGLPSVAATGVEQATQNVLRALQSGVPYRRWLVIFDNAEEPDFILKLIPRGPGHVLITSRNSSWSDHESTIEVDVFSRVESVAFLRKRLGREVEDSEAEQLAEKLGDLPLALEQAGALQRQTAMSVDEYVDLLDKQTNRLLNLNKPASYPQSMTAAWRLSVSQLEDRLPEAVDLLRCCAFFGPEPIPRDVFRRGNKVVGPRLGKILADPILLTTALSTLERFALVKVEPSSRTLQVHRLNQALLRDELSPQEREELRHEVHQLLAGSAPADPDDPAMWPRFEGLAAHVGPSGLVESTDPNVRAFALNVVRYLYVSGNYRSAFTLVQELIEEWTRASGALHLDVLVARKHLGNIHRELTEYGKAYEVTRETLDLMGEVLGPDHSETLWTSASYGATLRARGEFLPARQLDEQLVETIGQTFGDDRLRVLRAKNNLALDYALTSAYDQSRDLLQEVYLDLSDAAVRVPQTTLLRTWNNMARAVRLSGQPAEACDLGTDICAYGRAELGLENIDTLLALKDLSVALRRTGKVEDSLKQASDAHSRLQRLFGDDHADTMAAAMTLSNVLRAAGQLDEAFGIAQQTVLRYPAVFGADHPFTHACNVDLALLHRLRGEVAVAREIDEKALAGLSERVSRSHDYSLTCAINLQNDLALLGEAEKARELGEQTYRHAQVYFSPDHFISLACANNLSHDLRATGDEEEAKRLHAETIERYERALGPEHPDAVLALRGERVNTDFDPPPI</sequence>
<reference evidence="2" key="1">
    <citation type="submission" date="2021-01" db="EMBL/GenBank/DDBJ databases">
        <title>Whole genome shotgun sequence of Planotetraspora thailandica NBRC 104271.</title>
        <authorList>
            <person name="Komaki H."/>
            <person name="Tamura T."/>
        </authorList>
    </citation>
    <scope>NUCLEOTIDE SEQUENCE</scope>
    <source>
        <strain evidence="2">NBRC 104271</strain>
    </source>
</reference>
<dbReference type="Gene3D" id="1.25.40.10">
    <property type="entry name" value="Tetratricopeptide repeat domain"/>
    <property type="match status" value="2"/>
</dbReference>
<protein>
    <recommendedName>
        <fullName evidence="1">DUF7779 domain-containing protein</fullName>
    </recommendedName>
</protein>
<dbReference type="Proteomes" id="UP000605992">
    <property type="component" value="Unassembled WGS sequence"/>
</dbReference>